<organism evidence="3 4">
    <name type="scientific">Eimeria maxima</name>
    <name type="common">Coccidian parasite</name>
    <dbReference type="NCBI Taxonomy" id="5804"/>
    <lineage>
        <taxon>Eukaryota</taxon>
        <taxon>Sar</taxon>
        <taxon>Alveolata</taxon>
        <taxon>Apicomplexa</taxon>
        <taxon>Conoidasida</taxon>
        <taxon>Coccidia</taxon>
        <taxon>Eucoccidiorida</taxon>
        <taxon>Eimeriorina</taxon>
        <taxon>Eimeriidae</taxon>
        <taxon>Eimeria</taxon>
    </lineage>
</organism>
<dbReference type="OMA" id="NDGMREY"/>
<keyword evidence="2" id="KW-0472">Membrane</keyword>
<dbReference type="RefSeq" id="XP_013333741.1">
    <property type="nucleotide sequence ID" value="XM_013478287.1"/>
</dbReference>
<sequence>MAPDNRIGGHYSGRFGWIVWFVVLFVLAYNGDASDVRQDAEGSYSGDANSSSDYESGKRSTAPPPGNREKGDYANEEGKEMYLNYSAASGTDFLRMLKPAGAASKDFLSVYMQKELQNLERVNSQEDKKAWPVIVFENDYVVCSCLAIYDKNANTLVYDRLLMHPDTVDKARALETLVNEMVQPPVFCRTQSVTVNVSPKNGLLIDALAKTGFCLKRYRKGSKEGGMGIYEWSMDMPFAGSYHEHRERQILTMADHVYTFREKVRTPGWSYYVSDLEAEAFDQVQVKMASTLSNVEALRASEVVLEKAKDLRDGGGILSAKYPRSFELVAVGKQRGTVFGVLNAHITQGEVCMIDFMGASAPIEDYVKALLLTATLRTLEDQNLKEVVLKAVPVEDVGTVGLAAELGFVIKANSKDSLMMVRDASIPAPVIDYAALPRLYRAQMDVLQAYDSRRRHRIKEDNLFAAELARLLTDEMPWFIKKKTQSLLLHTGAVLLAFGLFVIARSLHQARERERKRHLRYVHIPVDSLQEGEGESAVAVAGENGAELAAANHSTVNV</sequence>
<reference evidence="3" key="2">
    <citation type="submission" date="2013-10" db="EMBL/GenBank/DDBJ databases">
        <authorList>
            <person name="Aslett M."/>
        </authorList>
    </citation>
    <scope>NUCLEOTIDE SEQUENCE [LARGE SCALE GENOMIC DNA]</scope>
    <source>
        <strain evidence="3">Weybridge</strain>
    </source>
</reference>
<keyword evidence="2" id="KW-0812">Transmembrane</keyword>
<dbReference type="VEuPathDB" id="ToxoDB:EMWEY_00030140"/>
<feature type="transmembrane region" description="Helical" evidence="2">
    <location>
        <begin position="12"/>
        <end position="29"/>
    </location>
</feature>
<protein>
    <submittedName>
        <fullName evidence="3">Uncharacterized protein</fullName>
    </submittedName>
</protein>
<keyword evidence="4" id="KW-1185">Reference proteome</keyword>
<accession>U6LZC7</accession>
<dbReference type="AlphaFoldDB" id="U6LZC7"/>
<gene>
    <name evidence="3" type="ORF">EMWEY_00030140</name>
</gene>
<evidence type="ECO:0000256" key="1">
    <source>
        <dbReference type="SAM" id="MobiDB-lite"/>
    </source>
</evidence>
<feature type="transmembrane region" description="Helical" evidence="2">
    <location>
        <begin position="487"/>
        <end position="507"/>
    </location>
</feature>
<dbReference type="Proteomes" id="UP000030763">
    <property type="component" value="Unassembled WGS sequence"/>
</dbReference>
<evidence type="ECO:0000313" key="3">
    <source>
        <dbReference type="EMBL" id="CDJ57091.1"/>
    </source>
</evidence>
<reference evidence="3" key="1">
    <citation type="submission" date="2013-10" db="EMBL/GenBank/DDBJ databases">
        <title>Genomic analysis of the causative agents of coccidiosis in chickens.</title>
        <authorList>
            <person name="Reid A.J."/>
            <person name="Blake D."/>
            <person name="Billington K."/>
            <person name="Browne H."/>
            <person name="Dunn M."/>
            <person name="Hung S."/>
            <person name="Kawahara F."/>
            <person name="Miranda-Saavedra D."/>
            <person name="Mourier T."/>
            <person name="Nagra H."/>
            <person name="Otto T.D."/>
            <person name="Rawlings N."/>
            <person name="Sanchez A."/>
            <person name="Sanders M."/>
            <person name="Subramaniam C."/>
            <person name="Tay Y."/>
            <person name="Dear P."/>
            <person name="Doerig C."/>
            <person name="Gruber A."/>
            <person name="Parkinson J."/>
            <person name="Shirley M."/>
            <person name="Wan K.L."/>
            <person name="Berriman M."/>
            <person name="Tomley F."/>
            <person name="Pain A."/>
        </authorList>
    </citation>
    <scope>NUCLEOTIDE SEQUENCE [LARGE SCALE GENOMIC DNA]</scope>
    <source>
        <strain evidence="3">Weybridge</strain>
    </source>
</reference>
<dbReference type="EMBL" id="HG719215">
    <property type="protein sequence ID" value="CDJ57091.1"/>
    <property type="molecule type" value="Genomic_DNA"/>
</dbReference>
<evidence type="ECO:0000256" key="2">
    <source>
        <dbReference type="SAM" id="Phobius"/>
    </source>
</evidence>
<dbReference type="GeneID" id="25337000"/>
<keyword evidence="2" id="KW-1133">Transmembrane helix</keyword>
<name>U6LZC7_EIMMA</name>
<feature type="region of interest" description="Disordered" evidence="1">
    <location>
        <begin position="38"/>
        <end position="73"/>
    </location>
</feature>
<proteinExistence type="predicted"/>
<dbReference type="OrthoDB" id="347705at2759"/>
<evidence type="ECO:0000313" key="4">
    <source>
        <dbReference type="Proteomes" id="UP000030763"/>
    </source>
</evidence>